<feature type="domain" description="Fucosyltransferase C-terminal" evidence="4">
    <location>
        <begin position="123"/>
        <end position="241"/>
    </location>
</feature>
<proteinExistence type="inferred from homology"/>
<dbReference type="EMBL" id="MIKE01000024">
    <property type="protein sequence ID" value="OHT44621.1"/>
    <property type="molecule type" value="Genomic_DNA"/>
</dbReference>
<protein>
    <recommendedName>
        <fullName evidence="4">Fucosyltransferase C-terminal domain-containing protein</fullName>
    </recommendedName>
</protein>
<dbReference type="Gene3D" id="3.40.50.11660">
    <property type="entry name" value="Glycosyl transferase family 10, C-terminal domain"/>
    <property type="match status" value="1"/>
</dbReference>
<evidence type="ECO:0000313" key="8">
    <source>
        <dbReference type="Proteomes" id="UP000198319"/>
    </source>
</evidence>
<evidence type="ECO:0000256" key="2">
    <source>
        <dbReference type="ARBA" id="ARBA00022676"/>
    </source>
</evidence>
<dbReference type="SUPFAM" id="SSF53756">
    <property type="entry name" value="UDP-Glycosyltransferase/glycogen phosphorylase"/>
    <property type="match status" value="1"/>
</dbReference>
<accession>A0A1S1J4U8</accession>
<gene>
    <name evidence="6" type="ORF">B0A71_11870</name>
    <name evidence="5" type="ORF">BHE19_13000</name>
</gene>
<evidence type="ECO:0000259" key="4">
    <source>
        <dbReference type="Pfam" id="PF00852"/>
    </source>
</evidence>
<organism evidence="5 7">
    <name type="scientific">Flavobacterium tructae</name>
    <dbReference type="NCBI Taxonomy" id="1114873"/>
    <lineage>
        <taxon>Bacteria</taxon>
        <taxon>Pseudomonadati</taxon>
        <taxon>Bacteroidota</taxon>
        <taxon>Flavobacteriia</taxon>
        <taxon>Flavobacteriales</taxon>
        <taxon>Flavobacteriaceae</taxon>
        <taxon>Flavobacterium</taxon>
    </lineage>
</organism>
<reference evidence="6 8" key="3">
    <citation type="submission" date="2016-11" db="EMBL/GenBank/DDBJ databases">
        <title>Whole genomes of Flavobacteriaceae.</title>
        <authorList>
            <person name="Stine C."/>
            <person name="Li C."/>
            <person name="Tadesse D."/>
        </authorList>
    </citation>
    <scope>NUCLEOTIDE SEQUENCE [LARGE SCALE GENOMIC DNA]</scope>
    <source>
        <strain evidence="6 8">ATCC BAA-2541</strain>
    </source>
</reference>
<dbReference type="EMBL" id="MUHG01000018">
    <property type="protein sequence ID" value="OXB19241.1"/>
    <property type="molecule type" value="Genomic_DNA"/>
</dbReference>
<dbReference type="Proteomes" id="UP000198319">
    <property type="component" value="Unassembled WGS sequence"/>
</dbReference>
<dbReference type="GO" id="GO:0016020">
    <property type="term" value="C:membrane"/>
    <property type="evidence" value="ECO:0007669"/>
    <property type="project" value="InterPro"/>
</dbReference>
<evidence type="ECO:0000313" key="7">
    <source>
        <dbReference type="Proteomes" id="UP000180252"/>
    </source>
</evidence>
<dbReference type="Proteomes" id="UP000180252">
    <property type="component" value="Unassembled WGS sequence"/>
</dbReference>
<keyword evidence="2" id="KW-0328">Glycosyltransferase</keyword>
<evidence type="ECO:0000256" key="1">
    <source>
        <dbReference type="ARBA" id="ARBA00008919"/>
    </source>
</evidence>
<dbReference type="Pfam" id="PF00852">
    <property type="entry name" value="Glyco_transf_10"/>
    <property type="match status" value="1"/>
</dbReference>
<dbReference type="AlphaFoldDB" id="A0A1S1J4U8"/>
<dbReference type="InterPro" id="IPR001503">
    <property type="entry name" value="Glyco_trans_10"/>
</dbReference>
<dbReference type="RefSeq" id="WP_070907850.1">
    <property type="nucleotide sequence ID" value="NZ_MIKE01000024.1"/>
</dbReference>
<evidence type="ECO:0000256" key="3">
    <source>
        <dbReference type="ARBA" id="ARBA00022679"/>
    </source>
</evidence>
<evidence type="ECO:0000313" key="5">
    <source>
        <dbReference type="EMBL" id="OHT44621.1"/>
    </source>
</evidence>
<dbReference type="OrthoDB" id="9791032at2"/>
<reference evidence="7" key="1">
    <citation type="submission" date="2016-09" db="EMBL/GenBank/DDBJ databases">
        <authorList>
            <person name="Chen S."/>
            <person name="Walker E."/>
        </authorList>
    </citation>
    <scope>NUCLEOTIDE SEQUENCE [LARGE SCALE GENOMIC DNA]</scope>
    <source>
        <strain evidence="7">MSU</strain>
    </source>
</reference>
<dbReference type="InterPro" id="IPR038577">
    <property type="entry name" value="GT10-like_C_sf"/>
</dbReference>
<evidence type="ECO:0000313" key="6">
    <source>
        <dbReference type="EMBL" id="OXB19241.1"/>
    </source>
</evidence>
<dbReference type="PANTHER" id="PTHR11929">
    <property type="entry name" value="ALPHA- 1,3 -FUCOSYLTRANSFERASE"/>
    <property type="match status" value="1"/>
</dbReference>
<dbReference type="InterPro" id="IPR055270">
    <property type="entry name" value="Glyco_tran_10_C"/>
</dbReference>
<name>A0A1S1J4U8_9FLAO</name>
<dbReference type="PANTHER" id="PTHR11929:SF194">
    <property type="entry name" value="ALPHA-(1,3)-FUCOSYLTRANSFERASE 10"/>
    <property type="match status" value="1"/>
</dbReference>
<comment type="similarity">
    <text evidence="1">Belongs to the glycosyltransferase 10 family.</text>
</comment>
<comment type="caution">
    <text evidence="5">The sequence shown here is derived from an EMBL/GenBank/DDBJ whole genome shotgun (WGS) entry which is preliminary data.</text>
</comment>
<sequence>MKIVKLTFNYDWPLFRQTPNFSQIWGDYKFVIDDNLKECDFWIVYTDYKIKTEIVKCDPENVIFIPGECYNTSPKFTQKFLDQFGTIITVQKELKHRNIIYSHNANPWFIGKSYDELNLLETPDKTKLISVVSSNKAFTEGHRKRVDFVKKLKEYFGDQLDVYGRGIADFEDKWDVLANYKYSIAIENDYCDDWVTEKFFDCLYAHTLPFYYGCPNLGSIVNKESFIRINIDDFESSVKIIESAIKENEFEKRLEILKKESIESLHRDNFFPFLADVLDKMNMVSKRGINFKLKKNEEDLLKINFKKVIKRLKNRFIK</sequence>
<keyword evidence="8" id="KW-1185">Reference proteome</keyword>
<dbReference type="GO" id="GO:0008417">
    <property type="term" value="F:fucosyltransferase activity"/>
    <property type="evidence" value="ECO:0007669"/>
    <property type="project" value="InterPro"/>
</dbReference>
<keyword evidence="3" id="KW-0808">Transferase</keyword>
<reference evidence="5" key="2">
    <citation type="submission" date="2016-09" db="EMBL/GenBank/DDBJ databases">
        <authorList>
            <person name="Capua I."/>
            <person name="De Benedictis P."/>
            <person name="Joannis T."/>
            <person name="Lombin L.H."/>
            <person name="Cattoli G."/>
        </authorList>
    </citation>
    <scope>NUCLEOTIDE SEQUENCE [LARGE SCALE GENOMIC DNA]</scope>
    <source>
        <strain evidence="5">MSU</strain>
    </source>
</reference>
<dbReference type="STRING" id="1278819.BHE19_13000"/>